<keyword evidence="3" id="KW-1185">Reference proteome</keyword>
<protein>
    <recommendedName>
        <fullName evidence="1">F-box domain-containing protein</fullName>
    </recommendedName>
</protein>
<proteinExistence type="predicted"/>
<dbReference type="Pfam" id="PF07735">
    <property type="entry name" value="FBA_2"/>
    <property type="match status" value="2"/>
</dbReference>
<sequence>MSPLPLLRLPFLPLQHIIQTWNIYEICQFAKVSKRTKNLVKLAVKNTAYIILNNLENFQIQTTISGSGGMSLWDTWLFKMKDPSERDNTESEAYNENNRTHTFTLTSDNPLLLFIETLKILFEVFDCSIHSVYWNSWNSEDMRQVIDWMNGCDKLAKVENVRFMLNVNNQMTLALFLGTFQKKLGRLFLHGAVPPQGNTDLTPLNFSIEMERFSNFGSARWANLPILMSMNTCKSVDLGISLLTNQDINVFLRSWKEGRSNSILEDLNAAVPDQEDWKTILNGLGAVVRHPTQVTRCLKQYHWYYGGVDIQRVDGKIGTVMWTHYFGYNEKEEIPKNIIEAFEKTKQEWVGNDSDVVFEERGNEIEVSDEEKLLTNTIDDVYWHSKQRILIWRRVACGYGKQCHRLEGITRTLMSAMSPLPLLRLPFLPLQNIIQNWNIYEIYHFAKVSKRTKSIARSAVRKPVDISLTNGECFLIKTSFAGNSGIVPRGPETWLFELRDISERDKTESDVYNENHVYHTLNLFSDNPLLRFLETLQLLFEVFDCSIHSVYWSSWKSEDMRQVIDWMNGCDKLTKIKNVNFSLNANNQWTLAFFLGRFQKKIGRVIMHSDVSDIAPVRFSMPLEIERFDYFGSAKWVNLPILMSMNTCKRLYLGVSLLSNQDLNAFLRSWKEGRSNPILEDLRVFIPGQEDWRTVLNGLGAVVRHPTRVARCCIEIFWFYGGVDIQRVDGTIGTVMWTHYLGKKEHEKIPKNVIEAFEKTNEEWTGTDSDVVFEERGNVIQVSDEEKIIKEYLPTQCFDFTFVVWK</sequence>
<evidence type="ECO:0000313" key="3">
    <source>
        <dbReference type="Proteomes" id="UP000008281"/>
    </source>
</evidence>
<dbReference type="AlphaFoldDB" id="E3M8M8"/>
<feature type="domain" description="F-box" evidence="1">
    <location>
        <begin position="3"/>
        <end position="52"/>
    </location>
</feature>
<dbReference type="eggNOG" id="ENOG502TK42">
    <property type="taxonomic scope" value="Eukaryota"/>
</dbReference>
<evidence type="ECO:0000259" key="1">
    <source>
        <dbReference type="PROSITE" id="PS50181"/>
    </source>
</evidence>
<dbReference type="PANTHER" id="PTHR21503:SF8">
    <property type="entry name" value="F-BOX ASSOCIATED DOMAIN-CONTAINING PROTEIN-RELATED"/>
    <property type="match status" value="1"/>
</dbReference>
<dbReference type="Proteomes" id="UP000008281">
    <property type="component" value="Unassembled WGS sequence"/>
</dbReference>
<reference evidence="2" key="1">
    <citation type="submission" date="2007-07" db="EMBL/GenBank/DDBJ databases">
        <title>PCAP assembly of the Caenorhabditis remanei genome.</title>
        <authorList>
            <consortium name="The Caenorhabditis remanei Sequencing Consortium"/>
            <person name="Wilson R.K."/>
        </authorList>
    </citation>
    <scope>NUCLEOTIDE SEQUENCE [LARGE SCALE GENOMIC DNA]</scope>
    <source>
        <strain evidence="2">PB4641</strain>
    </source>
</reference>
<organism evidence="3">
    <name type="scientific">Caenorhabditis remanei</name>
    <name type="common">Caenorhabditis vulgaris</name>
    <dbReference type="NCBI Taxonomy" id="31234"/>
    <lineage>
        <taxon>Eukaryota</taxon>
        <taxon>Metazoa</taxon>
        <taxon>Ecdysozoa</taxon>
        <taxon>Nematoda</taxon>
        <taxon>Chromadorea</taxon>
        <taxon>Rhabditida</taxon>
        <taxon>Rhabditina</taxon>
        <taxon>Rhabditomorpha</taxon>
        <taxon>Rhabditoidea</taxon>
        <taxon>Rhabditidae</taxon>
        <taxon>Peloderinae</taxon>
        <taxon>Caenorhabditis</taxon>
    </lineage>
</organism>
<dbReference type="InParanoid" id="E3M8M8"/>
<gene>
    <name evidence="2" type="ORF">CRE_13979</name>
</gene>
<dbReference type="InterPro" id="IPR001810">
    <property type="entry name" value="F-box_dom"/>
</dbReference>
<name>E3M8M8_CAERE</name>
<dbReference type="InterPro" id="IPR012885">
    <property type="entry name" value="F-box_Sdz-33"/>
</dbReference>
<accession>E3M8M8</accession>
<dbReference type="OrthoDB" id="5842403at2759"/>
<evidence type="ECO:0000313" key="2">
    <source>
        <dbReference type="EMBL" id="EFO95722.1"/>
    </source>
</evidence>
<dbReference type="PROSITE" id="PS50181">
    <property type="entry name" value="FBOX"/>
    <property type="match status" value="2"/>
</dbReference>
<dbReference type="Pfam" id="PF00646">
    <property type="entry name" value="F-box"/>
    <property type="match status" value="2"/>
</dbReference>
<dbReference type="HOGENOM" id="CLU_349590_0_0_1"/>
<feature type="domain" description="F-box" evidence="1">
    <location>
        <begin position="419"/>
        <end position="458"/>
    </location>
</feature>
<dbReference type="PANTHER" id="PTHR21503">
    <property type="entry name" value="F-BOX-CONTAINING HYPOTHETICAL PROTEIN C.ELEGANS"/>
    <property type="match status" value="1"/>
</dbReference>
<dbReference type="EMBL" id="DS268429">
    <property type="protein sequence ID" value="EFO95722.1"/>
    <property type="molecule type" value="Genomic_DNA"/>
</dbReference>